<dbReference type="InterPro" id="IPR050300">
    <property type="entry name" value="GDXG_lipolytic_enzyme"/>
</dbReference>
<reference evidence="4" key="1">
    <citation type="journal article" date="2019" name="Int. J. Syst. Evol. Microbiol.">
        <title>The Global Catalogue of Microorganisms (GCM) 10K type strain sequencing project: providing services to taxonomists for standard genome sequencing and annotation.</title>
        <authorList>
            <consortium name="The Broad Institute Genomics Platform"/>
            <consortium name="The Broad Institute Genome Sequencing Center for Infectious Disease"/>
            <person name="Wu L."/>
            <person name="Ma J."/>
        </authorList>
    </citation>
    <scope>NUCLEOTIDE SEQUENCE [LARGE SCALE GENOMIC DNA]</scope>
    <source>
        <strain evidence="4">JCM 17986</strain>
    </source>
</reference>
<keyword evidence="1 3" id="KW-0378">Hydrolase</keyword>
<dbReference type="Pfam" id="PF20434">
    <property type="entry name" value="BD-FAE"/>
    <property type="match status" value="1"/>
</dbReference>
<dbReference type="GO" id="GO:0016787">
    <property type="term" value="F:hydrolase activity"/>
    <property type="evidence" value="ECO:0007669"/>
    <property type="project" value="UniProtKB-KW"/>
</dbReference>
<dbReference type="SUPFAM" id="SSF53474">
    <property type="entry name" value="alpha/beta-Hydrolases"/>
    <property type="match status" value="1"/>
</dbReference>
<accession>A0ABP9IGH6</accession>
<evidence type="ECO:0000256" key="1">
    <source>
        <dbReference type="ARBA" id="ARBA00022801"/>
    </source>
</evidence>
<evidence type="ECO:0000259" key="2">
    <source>
        <dbReference type="Pfam" id="PF20434"/>
    </source>
</evidence>
<proteinExistence type="predicted"/>
<dbReference type="InterPro" id="IPR029058">
    <property type="entry name" value="AB_hydrolase_fold"/>
</dbReference>
<evidence type="ECO:0000313" key="3">
    <source>
        <dbReference type="EMBL" id="GAA4997407.1"/>
    </source>
</evidence>
<gene>
    <name evidence="3" type="ORF">GCM10023205_83460</name>
</gene>
<protein>
    <submittedName>
        <fullName evidence="3">Alpha/beta hydrolase</fullName>
    </submittedName>
</protein>
<comment type="caution">
    <text evidence="3">The sequence shown here is derived from an EMBL/GenBank/DDBJ whole genome shotgun (WGS) entry which is preliminary data.</text>
</comment>
<organism evidence="3 4">
    <name type="scientific">Yinghuangia aomiensis</name>
    <dbReference type="NCBI Taxonomy" id="676205"/>
    <lineage>
        <taxon>Bacteria</taxon>
        <taxon>Bacillati</taxon>
        <taxon>Actinomycetota</taxon>
        <taxon>Actinomycetes</taxon>
        <taxon>Kitasatosporales</taxon>
        <taxon>Streptomycetaceae</taxon>
        <taxon>Yinghuangia</taxon>
    </lineage>
</organism>
<keyword evidence="4" id="KW-1185">Reference proteome</keyword>
<dbReference type="Gene3D" id="3.40.50.1820">
    <property type="entry name" value="alpha/beta hydrolase"/>
    <property type="match status" value="1"/>
</dbReference>
<dbReference type="PANTHER" id="PTHR48081">
    <property type="entry name" value="AB HYDROLASE SUPERFAMILY PROTEIN C4A8.06C"/>
    <property type="match status" value="1"/>
</dbReference>
<dbReference type="InterPro" id="IPR049492">
    <property type="entry name" value="BD-FAE-like_dom"/>
</dbReference>
<name>A0ABP9IGH6_9ACTN</name>
<dbReference type="EMBL" id="BAABHS010000068">
    <property type="protein sequence ID" value="GAA4997407.1"/>
    <property type="molecule type" value="Genomic_DNA"/>
</dbReference>
<sequence length="249" mass="26513">MPTHEEIRYGTAASQFAELWNAEGDRPPRGLVVMLHGGWWRDTYDRHLMDGLCADLAARGWTVANVEYRRTGTDGGGWPQTLDDVLAAVDAVRNARPDLAALPSASVGHSAGGHLALMTAAHHRVDAVVALAPVTDLPRSVAERLSPGSPEAFIGAGPDEDPAAYRHASPLHCVPLGRPQLVVHGQLDVDVPVTQGRDYVTAAKAAGDPAELAEHVGTDHFHVIDPAHPSWTSAMAWLDAHVATEEPDA</sequence>
<feature type="domain" description="BD-FAE-like" evidence="2">
    <location>
        <begin position="27"/>
        <end position="198"/>
    </location>
</feature>
<dbReference type="Proteomes" id="UP001500466">
    <property type="component" value="Unassembled WGS sequence"/>
</dbReference>
<evidence type="ECO:0000313" key="4">
    <source>
        <dbReference type="Proteomes" id="UP001500466"/>
    </source>
</evidence>
<dbReference type="RefSeq" id="WP_345681125.1">
    <property type="nucleotide sequence ID" value="NZ_BAABHS010000068.1"/>
</dbReference>